<dbReference type="Proteomes" id="UP000724268">
    <property type="component" value="Unassembled WGS sequence"/>
</dbReference>
<feature type="compositionally biased region" description="Basic residues" evidence="1">
    <location>
        <begin position="30"/>
        <end position="39"/>
    </location>
</feature>
<evidence type="ECO:0000256" key="1">
    <source>
        <dbReference type="SAM" id="MobiDB-lite"/>
    </source>
</evidence>
<feature type="region of interest" description="Disordered" evidence="1">
    <location>
        <begin position="1"/>
        <end position="39"/>
    </location>
</feature>
<dbReference type="EMBL" id="JAHXRS010000008">
    <property type="protein sequence ID" value="MBW6394685.1"/>
    <property type="molecule type" value="Genomic_DNA"/>
</dbReference>
<evidence type="ECO:0000313" key="2">
    <source>
        <dbReference type="EMBL" id="MBW6394685.1"/>
    </source>
</evidence>
<sequence length="39" mass="4485">MLYHHERWNGPGTPRASKGKKSTGGENPRPGRRVRRPYP</sequence>
<accession>A0ABS7A028</accession>
<evidence type="ECO:0000313" key="3">
    <source>
        <dbReference type="Proteomes" id="UP000724268"/>
    </source>
</evidence>
<proteinExistence type="predicted"/>
<reference evidence="2 3" key="1">
    <citation type="submission" date="2021-07" db="EMBL/GenBank/DDBJ databases">
        <title>Thermus aquaticus gen. n. and sp. n., a nonsporulating extreme thermophile.</title>
        <authorList>
            <person name="Hu C.-J."/>
            <person name="Li W.-J."/>
            <person name="Xian W.-D."/>
        </authorList>
    </citation>
    <scope>NUCLEOTIDE SEQUENCE [LARGE SCALE GENOMIC DNA]</scope>
    <source>
        <strain evidence="2 3">SYSU G05001</strain>
    </source>
</reference>
<organism evidence="2 3">
    <name type="scientific">Thermus brevis</name>
    <dbReference type="NCBI Taxonomy" id="2862456"/>
    <lineage>
        <taxon>Bacteria</taxon>
        <taxon>Thermotogati</taxon>
        <taxon>Deinococcota</taxon>
        <taxon>Deinococci</taxon>
        <taxon>Thermales</taxon>
        <taxon>Thermaceae</taxon>
        <taxon>Thermus</taxon>
    </lineage>
</organism>
<protein>
    <submittedName>
        <fullName evidence="2">Uncharacterized protein</fullName>
    </submittedName>
</protein>
<name>A0ABS7A028_9DEIN</name>
<comment type="caution">
    <text evidence="2">The sequence shown here is derived from an EMBL/GenBank/DDBJ whole genome shotgun (WGS) entry which is preliminary data.</text>
</comment>
<gene>
    <name evidence="2" type="ORF">KZX47_05900</name>
</gene>
<keyword evidence="3" id="KW-1185">Reference proteome</keyword>